<keyword evidence="4 7" id="KW-0808">Transferase</keyword>
<reference evidence="9" key="2">
    <citation type="submission" date="2017-02" db="UniProtKB">
        <authorList>
            <consortium name="WormBaseParasite"/>
        </authorList>
    </citation>
    <scope>IDENTIFICATION</scope>
</reference>
<dbReference type="Pfam" id="PF05693">
    <property type="entry name" value="Glycogen_syn"/>
    <property type="match status" value="1"/>
</dbReference>
<evidence type="ECO:0000313" key="9">
    <source>
        <dbReference type="WBParaSite" id="ACAC_0000577401-mRNA-1"/>
    </source>
</evidence>
<accession>A0A0K0D6S9</accession>
<evidence type="ECO:0000256" key="4">
    <source>
        <dbReference type="ARBA" id="ARBA00022679"/>
    </source>
</evidence>
<reference evidence="8" key="1">
    <citation type="submission" date="2012-09" db="EMBL/GenBank/DDBJ databases">
        <authorList>
            <person name="Martin A.A."/>
        </authorList>
    </citation>
    <scope>NUCLEOTIDE SEQUENCE</scope>
</reference>
<dbReference type="GO" id="GO:0005737">
    <property type="term" value="C:cytoplasm"/>
    <property type="evidence" value="ECO:0007669"/>
    <property type="project" value="TreeGrafter"/>
</dbReference>
<dbReference type="PANTHER" id="PTHR10176:SF3">
    <property type="entry name" value="GLYCOGEN [STARCH] SYNTHASE"/>
    <property type="match status" value="1"/>
</dbReference>
<keyword evidence="3 7" id="KW-0328">Glycosyltransferase</keyword>
<dbReference type="EC" id="2.4.1.11" evidence="7"/>
<evidence type="ECO:0000313" key="8">
    <source>
        <dbReference type="Proteomes" id="UP000035642"/>
    </source>
</evidence>
<organism evidence="8 9">
    <name type="scientific">Angiostrongylus cantonensis</name>
    <name type="common">Rat lungworm</name>
    <dbReference type="NCBI Taxonomy" id="6313"/>
    <lineage>
        <taxon>Eukaryota</taxon>
        <taxon>Metazoa</taxon>
        <taxon>Ecdysozoa</taxon>
        <taxon>Nematoda</taxon>
        <taxon>Chromadorea</taxon>
        <taxon>Rhabditida</taxon>
        <taxon>Rhabditina</taxon>
        <taxon>Rhabditomorpha</taxon>
        <taxon>Strongyloidea</taxon>
        <taxon>Metastrongylidae</taxon>
        <taxon>Angiostrongylus</taxon>
    </lineage>
</organism>
<dbReference type="Proteomes" id="UP000035642">
    <property type="component" value="Unassembled WGS sequence"/>
</dbReference>
<dbReference type="Gene3D" id="6.10.260.10">
    <property type="match status" value="1"/>
</dbReference>
<evidence type="ECO:0000256" key="5">
    <source>
        <dbReference type="ARBA" id="ARBA00023056"/>
    </source>
</evidence>
<evidence type="ECO:0000256" key="2">
    <source>
        <dbReference type="ARBA" id="ARBA00010686"/>
    </source>
</evidence>
<comment type="function">
    <text evidence="7">Transfers the glycosyl residue from UDP-Glc to the non-reducing end of alpha-1,4-glucan.</text>
</comment>
<evidence type="ECO:0000256" key="7">
    <source>
        <dbReference type="RuleBase" id="RU363104"/>
    </source>
</evidence>
<dbReference type="STRING" id="6313.A0A0K0D6S9"/>
<proteinExistence type="inferred from homology"/>
<name>A0A0K0D6S9_ANGCA</name>
<evidence type="ECO:0000256" key="1">
    <source>
        <dbReference type="ARBA" id="ARBA00004964"/>
    </source>
</evidence>
<sequence>MMTNFTEAEKNVGVTSSNKTNVDEFIEDVDESATPVNGIFIMYLMHSLPYAQSAFNWLFYAFLNRNLRNSSGRYNNGLRSVPITSTVLDNGPSSASGLTPLWKNLQQVGSQLKTASIDTGNALLRMSPFRTRSRIQSRSSTGLDSNYLDQMMPPSSLVSSSLLDLQRRASTTLIPREEPSLIGKALSSSDLPISQTSTDLRCKDVTVIAFIIYPAAANSFNVDSLRGQAVCKQLKDTIAKIKDNVANRMFEESVRGKVPDPEDLLLPAEKVQLKRCILASKIYGIMPVMEITLDD</sequence>
<dbReference type="PANTHER" id="PTHR10176">
    <property type="entry name" value="GLYCOGEN SYNTHASE"/>
    <property type="match status" value="1"/>
</dbReference>
<comment type="similarity">
    <text evidence="2 7">Belongs to the glycosyltransferase 3 family.</text>
</comment>
<comment type="catalytic activity">
    <reaction evidence="6">
        <text>[(1-&gt;4)-alpha-D-glucosyl](n) + UDP-alpha-D-glucose = [(1-&gt;4)-alpha-D-glucosyl](n+1) + UDP + H(+)</text>
        <dbReference type="Rhea" id="RHEA:18549"/>
        <dbReference type="Rhea" id="RHEA-COMP:9584"/>
        <dbReference type="Rhea" id="RHEA-COMP:9587"/>
        <dbReference type="ChEBI" id="CHEBI:15378"/>
        <dbReference type="ChEBI" id="CHEBI:15444"/>
        <dbReference type="ChEBI" id="CHEBI:58223"/>
        <dbReference type="ChEBI" id="CHEBI:58885"/>
        <dbReference type="EC" id="2.4.1.11"/>
    </reaction>
    <physiologicalReaction direction="left-to-right" evidence="6">
        <dbReference type="Rhea" id="RHEA:18550"/>
    </physiologicalReaction>
</comment>
<keyword evidence="5 7" id="KW-0320">Glycogen biosynthesis</keyword>
<evidence type="ECO:0000256" key="6">
    <source>
        <dbReference type="ARBA" id="ARBA00047345"/>
    </source>
</evidence>
<dbReference type="UniPathway" id="UPA00164"/>
<dbReference type="InterPro" id="IPR008631">
    <property type="entry name" value="Glycogen_synth"/>
</dbReference>
<protein>
    <recommendedName>
        <fullName evidence="7">Glycogen [starch] synthase</fullName>
        <ecNumber evidence="7">2.4.1.11</ecNumber>
    </recommendedName>
</protein>
<keyword evidence="8" id="KW-1185">Reference proteome</keyword>
<comment type="pathway">
    <text evidence="1 7">Glycan biosynthesis; glycogen biosynthesis.</text>
</comment>
<dbReference type="AlphaFoldDB" id="A0A0K0D6S9"/>
<evidence type="ECO:0000256" key="3">
    <source>
        <dbReference type="ARBA" id="ARBA00022676"/>
    </source>
</evidence>
<dbReference type="GO" id="GO:0004373">
    <property type="term" value="F:alpha-1,4-glucan glucosyltransferase (UDP-glucose donor) activity"/>
    <property type="evidence" value="ECO:0007669"/>
    <property type="project" value="UniProtKB-EC"/>
</dbReference>
<dbReference type="WBParaSite" id="ACAC_0000577401-mRNA-1">
    <property type="protein sequence ID" value="ACAC_0000577401-mRNA-1"/>
    <property type="gene ID" value="ACAC_0000577401"/>
</dbReference>
<dbReference type="GO" id="GO:0005978">
    <property type="term" value="P:glycogen biosynthetic process"/>
    <property type="evidence" value="ECO:0007669"/>
    <property type="project" value="UniProtKB-UniPathway"/>
</dbReference>